<keyword evidence="1" id="KW-0175">Coiled coil</keyword>
<feature type="transmembrane region" description="Helical" evidence="2">
    <location>
        <begin position="7"/>
        <end position="28"/>
    </location>
</feature>
<protein>
    <submittedName>
        <fullName evidence="3">Uncharacterized protein</fullName>
    </submittedName>
</protein>
<evidence type="ECO:0000256" key="1">
    <source>
        <dbReference type="SAM" id="Coils"/>
    </source>
</evidence>
<organism evidence="3 4">
    <name type="scientific">Acetoanaerobium pronyense</name>
    <dbReference type="NCBI Taxonomy" id="1482736"/>
    <lineage>
        <taxon>Bacteria</taxon>
        <taxon>Bacillati</taxon>
        <taxon>Bacillota</taxon>
        <taxon>Clostridia</taxon>
        <taxon>Peptostreptococcales</taxon>
        <taxon>Filifactoraceae</taxon>
        <taxon>Acetoanaerobium</taxon>
    </lineage>
</organism>
<keyword evidence="2" id="KW-1133">Transmembrane helix</keyword>
<dbReference type="RefSeq" id="WP_209658450.1">
    <property type="nucleotide sequence ID" value="NZ_JAGGLI010000001.1"/>
</dbReference>
<dbReference type="EMBL" id="JAGGLI010000001">
    <property type="protein sequence ID" value="MBP2026427.1"/>
    <property type="molecule type" value="Genomic_DNA"/>
</dbReference>
<evidence type="ECO:0000313" key="4">
    <source>
        <dbReference type="Proteomes" id="UP001314903"/>
    </source>
</evidence>
<proteinExistence type="predicted"/>
<feature type="coiled-coil region" evidence="1">
    <location>
        <begin position="46"/>
        <end position="73"/>
    </location>
</feature>
<evidence type="ECO:0000313" key="3">
    <source>
        <dbReference type="EMBL" id="MBP2026427.1"/>
    </source>
</evidence>
<keyword evidence="2" id="KW-0472">Membrane</keyword>
<keyword evidence="4" id="KW-1185">Reference proteome</keyword>
<accession>A0ABS4KF74</accession>
<reference evidence="3 4" key="1">
    <citation type="submission" date="2021-03" db="EMBL/GenBank/DDBJ databases">
        <title>Genomic Encyclopedia of Type Strains, Phase IV (KMG-IV): sequencing the most valuable type-strain genomes for metagenomic binning, comparative biology and taxonomic classification.</title>
        <authorList>
            <person name="Goeker M."/>
        </authorList>
    </citation>
    <scope>NUCLEOTIDE SEQUENCE [LARGE SCALE GENOMIC DNA]</scope>
    <source>
        <strain evidence="3 4">DSM 27512</strain>
    </source>
</reference>
<name>A0ABS4KF74_9FIRM</name>
<sequence>MKPMSQNLMYGIILMLFLINILSLFFFFKKGSKDDTDNPDFLRGEILLLSRNLKAVREEIIDLKNEILEIRELNVPSEDELQKYLKQGNDINEIAKKMNKSVKEVELILKMRGKL</sequence>
<comment type="caution">
    <text evidence="3">The sequence shown here is derived from an EMBL/GenBank/DDBJ whole genome shotgun (WGS) entry which is preliminary data.</text>
</comment>
<keyword evidence="2" id="KW-0812">Transmembrane</keyword>
<evidence type="ECO:0000256" key="2">
    <source>
        <dbReference type="SAM" id="Phobius"/>
    </source>
</evidence>
<gene>
    <name evidence="3" type="ORF">J2Z35_000216</name>
</gene>
<dbReference type="Proteomes" id="UP001314903">
    <property type="component" value="Unassembled WGS sequence"/>
</dbReference>